<dbReference type="SUPFAM" id="SSF53474">
    <property type="entry name" value="alpha/beta-Hydrolases"/>
    <property type="match status" value="2"/>
</dbReference>
<dbReference type="InterPro" id="IPR050466">
    <property type="entry name" value="Carboxylest/Gibb_receptor"/>
</dbReference>
<protein>
    <recommendedName>
        <fullName evidence="2">Alpha/beta hydrolase fold-3 domain-containing protein</fullName>
    </recommendedName>
</protein>
<dbReference type="Gene3D" id="3.40.50.1820">
    <property type="entry name" value="alpha/beta hydrolase"/>
    <property type="match status" value="2"/>
</dbReference>
<feature type="domain" description="Alpha/beta hydrolase fold-3" evidence="2">
    <location>
        <begin position="424"/>
        <end position="644"/>
    </location>
</feature>
<name>A0AAP0LKK0_9ROSI</name>
<dbReference type="GO" id="GO:0016787">
    <property type="term" value="F:hydrolase activity"/>
    <property type="evidence" value="ECO:0007669"/>
    <property type="project" value="InterPro"/>
</dbReference>
<dbReference type="AlphaFoldDB" id="A0AAP0LKK0"/>
<dbReference type="Proteomes" id="UP001428341">
    <property type="component" value="Unassembled WGS sequence"/>
</dbReference>
<evidence type="ECO:0000256" key="1">
    <source>
        <dbReference type="ARBA" id="ARBA00010515"/>
    </source>
</evidence>
<comment type="similarity">
    <text evidence="1">Belongs to the 'GDXG' lipolytic enzyme family.</text>
</comment>
<dbReference type="EMBL" id="JBCGBO010000025">
    <property type="protein sequence ID" value="KAK9176816.1"/>
    <property type="molecule type" value="Genomic_DNA"/>
</dbReference>
<keyword evidence="4" id="KW-1185">Reference proteome</keyword>
<evidence type="ECO:0000313" key="3">
    <source>
        <dbReference type="EMBL" id="KAK9176816.1"/>
    </source>
</evidence>
<evidence type="ECO:0000259" key="2">
    <source>
        <dbReference type="Pfam" id="PF07859"/>
    </source>
</evidence>
<proteinExistence type="inferred from homology"/>
<comment type="caution">
    <text evidence="3">The sequence shown here is derived from an EMBL/GenBank/DDBJ whole genome shotgun (WGS) entry which is preliminary data.</text>
</comment>
<accession>A0AAP0LKK0</accession>
<dbReference type="InterPro" id="IPR029058">
    <property type="entry name" value="AB_hydrolase_fold"/>
</dbReference>
<sequence>MDSANASSEVAHDFSPLIKVHKDGKVERLRGIDIVPPSLDPKTNVDSKDVVYSPENNLSARLYLPKNTNQNQKLPLLVYFHGGGFCIETAFSPTYHNYLNDLVSEANIIAVSVDYRRAPEHPLPIAYEDSWDAVKWVASHVDGNGPEDWLNRNADFEQVFYSGDSAGANIAHHMAIRNGGEIIDGFNVVGIVLIHPYFWGVEPVGSEPTDVKIRAGTERFWRFTCPSTSGLDDPWVNPCADGSSLASLGCARVLVFAAEKDFLCPRGWFYYEKLKESGWGGHVEIVESKGEQHVFHLINPTCENAGRNKHRLIAAQNTSGILWNQNSEKKDNLLATYSRDVEPSQIRVEPAADIAIDLSPTIKVYKDGKVERLKGNDIVPASFDPKTNVHSKDIVYSPENNLCARLYIPNQRQNQNQNQKLPLLVYFHGGGFCIETAFSPTYHNYLNTLVSEANVIAVSVDYRRAPENPVPCAHDDSWTALKWVASHVNGEGPEDWLNCFADFQRVFCSGDSAGANIAHHMGMRHGREILDGVNVIGIVLIHPYFLGREAVGNETADAKKRDWVAGLWRLTCPSSTSGCDDPWINPIVAGSDLASLGCARMLVFVAENDFLRSRGWFYYDKLKESGWRGNVEIVESKGEQHVFHLINPTCENAVAMLERIASFLNHQEKA</sequence>
<evidence type="ECO:0000313" key="4">
    <source>
        <dbReference type="Proteomes" id="UP001428341"/>
    </source>
</evidence>
<feature type="domain" description="Alpha/beta hydrolase fold-3" evidence="2">
    <location>
        <begin position="77"/>
        <end position="296"/>
    </location>
</feature>
<gene>
    <name evidence="3" type="ORF">WN944_028835</name>
</gene>
<dbReference type="Pfam" id="PF07859">
    <property type="entry name" value="Abhydrolase_3"/>
    <property type="match status" value="2"/>
</dbReference>
<dbReference type="PANTHER" id="PTHR23024:SF467">
    <property type="entry name" value="CARBOXYLESTERASE 12-RELATED"/>
    <property type="match status" value="1"/>
</dbReference>
<reference evidence="3 4" key="1">
    <citation type="submission" date="2024-05" db="EMBL/GenBank/DDBJ databases">
        <title>Haplotype-resolved chromosome-level genome assembly of Huyou (Citrus changshanensis).</title>
        <authorList>
            <person name="Miao C."/>
            <person name="Chen W."/>
            <person name="Wu Y."/>
            <person name="Wang L."/>
            <person name="Zhao S."/>
            <person name="Grierson D."/>
            <person name="Xu C."/>
            <person name="Chen K."/>
        </authorList>
    </citation>
    <scope>NUCLEOTIDE SEQUENCE [LARGE SCALE GENOMIC DNA]</scope>
    <source>
        <strain evidence="3">01-14</strain>
        <tissue evidence="3">Leaf</tissue>
    </source>
</reference>
<organism evidence="3 4">
    <name type="scientific">Citrus x changshan-huyou</name>
    <dbReference type="NCBI Taxonomy" id="2935761"/>
    <lineage>
        <taxon>Eukaryota</taxon>
        <taxon>Viridiplantae</taxon>
        <taxon>Streptophyta</taxon>
        <taxon>Embryophyta</taxon>
        <taxon>Tracheophyta</taxon>
        <taxon>Spermatophyta</taxon>
        <taxon>Magnoliopsida</taxon>
        <taxon>eudicotyledons</taxon>
        <taxon>Gunneridae</taxon>
        <taxon>Pentapetalae</taxon>
        <taxon>rosids</taxon>
        <taxon>malvids</taxon>
        <taxon>Sapindales</taxon>
        <taxon>Rutaceae</taxon>
        <taxon>Aurantioideae</taxon>
        <taxon>Citrus</taxon>
    </lineage>
</organism>
<dbReference type="PANTHER" id="PTHR23024">
    <property type="entry name" value="ARYLACETAMIDE DEACETYLASE"/>
    <property type="match status" value="1"/>
</dbReference>
<dbReference type="InterPro" id="IPR013094">
    <property type="entry name" value="AB_hydrolase_3"/>
</dbReference>